<keyword evidence="1" id="KW-0407">Ion channel</keyword>
<dbReference type="GO" id="GO:0005220">
    <property type="term" value="F:inositol 1,4,5-trisphosphate-gated calcium channel activity"/>
    <property type="evidence" value="ECO:0007669"/>
    <property type="project" value="UniProtKB-UniRule"/>
</dbReference>
<feature type="non-terminal residue" evidence="3">
    <location>
        <position position="606"/>
    </location>
</feature>
<keyword evidence="1" id="KW-0675">Receptor</keyword>
<keyword evidence="1" id="KW-0472">Membrane</keyword>
<dbReference type="AlphaFoldDB" id="A0A815EXP8"/>
<dbReference type="GO" id="GO:0005789">
    <property type="term" value="C:endoplasmic reticulum membrane"/>
    <property type="evidence" value="ECO:0007669"/>
    <property type="project" value="UniProtKB-SubCell"/>
</dbReference>
<evidence type="ECO:0000313" key="3">
    <source>
        <dbReference type="EMBL" id="CAF1315912.1"/>
    </source>
</evidence>
<dbReference type="Pfam" id="PF01365">
    <property type="entry name" value="RYDR_ITPR"/>
    <property type="match status" value="1"/>
</dbReference>
<evidence type="ECO:0000259" key="2">
    <source>
        <dbReference type="Pfam" id="PF01365"/>
    </source>
</evidence>
<dbReference type="GO" id="GO:0051209">
    <property type="term" value="P:release of sequestered calcium ion into cytosol"/>
    <property type="evidence" value="ECO:0007669"/>
    <property type="project" value="UniProtKB-UniRule"/>
</dbReference>
<dbReference type="GO" id="GO:0070679">
    <property type="term" value="F:inositol 1,4,5 trisphosphate binding"/>
    <property type="evidence" value="ECO:0007669"/>
    <property type="project" value="UniProtKB-UniRule"/>
</dbReference>
<keyword evidence="1" id="KW-0406">Ion transport</keyword>
<organism evidence="3 5">
    <name type="scientific">Didymodactylos carnosus</name>
    <dbReference type="NCBI Taxonomy" id="1234261"/>
    <lineage>
        <taxon>Eukaryota</taxon>
        <taxon>Metazoa</taxon>
        <taxon>Spiralia</taxon>
        <taxon>Gnathifera</taxon>
        <taxon>Rotifera</taxon>
        <taxon>Eurotatoria</taxon>
        <taxon>Bdelloidea</taxon>
        <taxon>Philodinida</taxon>
        <taxon>Philodinidae</taxon>
        <taxon>Didymodactylos</taxon>
    </lineage>
</organism>
<dbReference type="Proteomes" id="UP000663829">
    <property type="component" value="Unassembled WGS sequence"/>
</dbReference>
<comment type="subunit">
    <text evidence="1">Homotetramer.</text>
</comment>
<dbReference type="InterPro" id="IPR015925">
    <property type="entry name" value="Ryanodine_IP3_receptor"/>
</dbReference>
<protein>
    <recommendedName>
        <fullName evidence="1">Inositol 1,4,5-trisphosphate receptor</fullName>
    </recommendedName>
</protein>
<dbReference type="PRINTS" id="PR00779">
    <property type="entry name" value="INSP3RECEPTR"/>
</dbReference>
<dbReference type="PANTHER" id="PTHR13715:SF102">
    <property type="entry name" value="INOSITOL 1,4,5-TRISPHOSPHATE RECEPTOR"/>
    <property type="match status" value="1"/>
</dbReference>
<dbReference type="PANTHER" id="PTHR13715">
    <property type="entry name" value="RYANODINE RECEPTOR AND IP3 RECEPTOR"/>
    <property type="match status" value="1"/>
</dbReference>
<dbReference type="EMBL" id="CAJOBC010045134">
    <property type="protein sequence ID" value="CAF4157829.1"/>
    <property type="molecule type" value="Genomic_DNA"/>
</dbReference>
<comment type="similarity">
    <text evidence="1">Belongs to the InsP3 receptor family.</text>
</comment>
<comment type="caution">
    <text evidence="3">The sequence shown here is derived from an EMBL/GenBank/DDBJ whole genome shotgun (WGS) entry which is preliminary data.</text>
</comment>
<comment type="function">
    <text evidence="1">Receptor for inositol 1,4,5-trisphosphate, a second messenger that mediates the release of intracellular calcium.</text>
</comment>
<name>A0A815EXP8_9BILA</name>
<proteinExistence type="inferred from homology"/>
<dbReference type="Proteomes" id="UP000681722">
    <property type="component" value="Unassembled WGS sequence"/>
</dbReference>
<sequence>ETIAKEFSFMQSQIGYDILAEDTITALLHNNKKLLEKHITEKEIDTFVKLLREKRDCKFLEYLSDLCVSSSQAIARTQEMICKSVLEKNSDILIRTKLELNPCVEDMILDDNNSLPTGLSSQNMLREVILTWDGKSESIEFMAGVVRDQLAHPRREEFRNILEYYRYQLSLYSHMCFDRQYLAIDNLSPELSIDLILTCTKSENLPGTLRASFCRLMVHMHVNRDPQEEVTRIKYARLWNQVKTEVSLSDYDECHSLEPVEKNENRPRFETTMKFVEDYLKTVVEQPNSFSDREQNKLTHEVVNLARRLIFFGFYSFEDLLKLTQTLLGILDTSKVLTSLTNNTQNEQGGFPLIIGGQKLTKKYEHALSTLTTTAIIPNAGSVFADTTTEQQTEILDDLAYETKMNVIAILEFILDIRLDFRISRLISIFKQKYDRIDSPTNIGMDLNSADIECIFDCDSPNLDLDNDKGKTFLKVLLNLVMHDYQPLVSRALSLLFRHFNQRKETLQHLNQVQLLVSETDIKNYKQIKRDLDQLRLFVEKSELWVYKKGKEGGGQSGNLNDQDDKKEEDFDIKKLAFSTGFGEPELENGPQINEESAYRYTSIFQ</sequence>
<evidence type="ECO:0000313" key="4">
    <source>
        <dbReference type="EMBL" id="CAF4157829.1"/>
    </source>
</evidence>
<feature type="non-terminal residue" evidence="3">
    <location>
        <position position="1"/>
    </location>
</feature>
<feature type="domain" description="RIH" evidence="2">
    <location>
        <begin position="2"/>
        <end position="98"/>
    </location>
</feature>
<comment type="domain">
    <text evidence="1">The receptor contains a calcium channel in its C-terminal extremity. Its large N-terminal cytoplasmic region has the ligand-binding site in the N-terminus and modulatory sites in the middle portion immediately upstream of the channel region.</text>
</comment>
<reference evidence="3" key="1">
    <citation type="submission" date="2021-02" db="EMBL/GenBank/DDBJ databases">
        <authorList>
            <person name="Nowell W R."/>
        </authorList>
    </citation>
    <scope>NUCLEOTIDE SEQUENCE</scope>
</reference>
<dbReference type="SUPFAM" id="SSF100909">
    <property type="entry name" value="IP3 receptor type 1 binding core, domain 2"/>
    <property type="match status" value="1"/>
</dbReference>
<dbReference type="Gene3D" id="1.25.10.30">
    <property type="entry name" value="IP3 receptor type 1 binding core, RIH domain"/>
    <property type="match status" value="1"/>
</dbReference>
<keyword evidence="1" id="KW-0107">Calcium channel</keyword>
<keyword evidence="1" id="KW-1071">Ligand-gated ion channel</keyword>
<keyword evidence="1" id="KW-0256">Endoplasmic reticulum</keyword>
<dbReference type="InterPro" id="IPR000493">
    <property type="entry name" value="InsP3_rcpt"/>
</dbReference>
<dbReference type="InterPro" id="IPR035910">
    <property type="entry name" value="RyR/IP3R_RIH_dom_sf"/>
</dbReference>
<dbReference type="OrthoDB" id="76898at2759"/>
<accession>A0A815EXP8</accession>
<evidence type="ECO:0000313" key="5">
    <source>
        <dbReference type="Proteomes" id="UP000663829"/>
    </source>
</evidence>
<dbReference type="GO" id="GO:0005509">
    <property type="term" value="F:calcium ion binding"/>
    <property type="evidence" value="ECO:0007669"/>
    <property type="project" value="TreeGrafter"/>
</dbReference>
<keyword evidence="1" id="KW-0106">Calcium</keyword>
<comment type="subcellular location">
    <subcellularLocation>
        <location evidence="1">Endoplasmic reticulum membrane</location>
        <topology evidence="1">Multi-pass membrane protein</topology>
    </subcellularLocation>
</comment>
<dbReference type="InterPro" id="IPR000699">
    <property type="entry name" value="RIH_dom"/>
</dbReference>
<dbReference type="EMBL" id="CAJNOQ010013174">
    <property type="protein sequence ID" value="CAF1315912.1"/>
    <property type="molecule type" value="Genomic_DNA"/>
</dbReference>
<dbReference type="GO" id="GO:0005886">
    <property type="term" value="C:plasma membrane"/>
    <property type="evidence" value="ECO:0007669"/>
    <property type="project" value="TreeGrafter"/>
</dbReference>
<keyword evidence="1" id="KW-0813">Transport</keyword>
<keyword evidence="5" id="KW-1185">Reference proteome</keyword>
<dbReference type="GO" id="GO:0030667">
    <property type="term" value="C:secretory granule membrane"/>
    <property type="evidence" value="ECO:0007669"/>
    <property type="project" value="TreeGrafter"/>
</dbReference>
<gene>
    <name evidence="3" type="ORF">GPM918_LOCUS29229</name>
    <name evidence="4" type="ORF">SRO942_LOCUS29795</name>
</gene>
<dbReference type="GO" id="GO:0016529">
    <property type="term" value="C:sarcoplasmic reticulum"/>
    <property type="evidence" value="ECO:0007669"/>
    <property type="project" value="TreeGrafter"/>
</dbReference>
<evidence type="ECO:0000256" key="1">
    <source>
        <dbReference type="RuleBase" id="RU368044"/>
    </source>
</evidence>
<dbReference type="GO" id="GO:0035091">
    <property type="term" value="F:phosphatidylinositol binding"/>
    <property type="evidence" value="ECO:0007669"/>
    <property type="project" value="TreeGrafter"/>
</dbReference>
<keyword evidence="1" id="KW-0109">Calcium transport</keyword>